<evidence type="ECO:0000256" key="3">
    <source>
        <dbReference type="PROSITE-ProRule" id="PRU10141"/>
    </source>
</evidence>
<feature type="binding site" evidence="3">
    <location>
        <position position="53"/>
    </location>
    <ligand>
        <name>ATP</name>
        <dbReference type="ChEBI" id="CHEBI:30616"/>
    </ligand>
</feature>
<organism evidence="7">
    <name type="scientific">Schizophyllum commune (strain H4-8 / FGSC 9210)</name>
    <name type="common">Split gill fungus</name>
    <dbReference type="NCBI Taxonomy" id="578458"/>
    <lineage>
        <taxon>Eukaryota</taxon>
        <taxon>Fungi</taxon>
        <taxon>Dikarya</taxon>
        <taxon>Basidiomycota</taxon>
        <taxon>Agaricomycotina</taxon>
        <taxon>Agaricomycetes</taxon>
        <taxon>Agaricomycetidae</taxon>
        <taxon>Agaricales</taxon>
        <taxon>Schizophyllaceae</taxon>
        <taxon>Schizophyllum</taxon>
    </lineage>
</organism>
<dbReference type="GeneID" id="9587199"/>
<dbReference type="PANTHER" id="PTHR24348:SF68">
    <property type="entry name" value="SERINE_THREONINE-PROTEIN KINASE ATG1C"/>
    <property type="match status" value="1"/>
</dbReference>
<dbReference type="STRING" id="578458.D8PUH5"/>
<dbReference type="AlphaFoldDB" id="D8PUH5"/>
<dbReference type="GO" id="GO:0004674">
    <property type="term" value="F:protein serine/threonine kinase activity"/>
    <property type="evidence" value="ECO:0007669"/>
    <property type="project" value="UniProtKB-KW"/>
</dbReference>
<keyword evidence="1 3" id="KW-0547">Nucleotide-binding</keyword>
<keyword evidence="4" id="KW-0418">Kinase</keyword>
<evidence type="ECO:0000313" key="6">
    <source>
        <dbReference type="EMBL" id="EFI99902.1"/>
    </source>
</evidence>
<dbReference type="EMBL" id="GL377303">
    <property type="protein sequence ID" value="EFI99902.1"/>
    <property type="molecule type" value="Genomic_DNA"/>
</dbReference>
<keyword evidence="7" id="KW-1185">Reference proteome</keyword>
<keyword evidence="4" id="KW-0723">Serine/threonine-protein kinase</keyword>
<sequence length="239" mass="26900">MPSTRPSDLLPDFSGRTIDRFRLLERLGKGSFGCVYSCVDTSLAKDSARYAIKCMLAPEPGSRDSESFEREVDLHARVSSHPNIVTLHDVVRAGPYVFMVLDLCDGGELFTAIEGGGFHQKDDLVMKIYLQLLDALKFCHDHDVFHRDLKPENILYSQSTGQVYLADFGLSTHERFSHSRGCGTSHYMSPECIGEDSPAKMYLNTANDMWALGVILINMLTMRRPWHKAVLRDPCYAAF</sequence>
<name>D8PUH5_SCHCM</name>
<dbReference type="InterPro" id="IPR011009">
    <property type="entry name" value="Kinase-like_dom_sf"/>
</dbReference>
<evidence type="ECO:0000313" key="7">
    <source>
        <dbReference type="Proteomes" id="UP000007431"/>
    </source>
</evidence>
<dbReference type="SMART" id="SM00220">
    <property type="entry name" value="S_TKc"/>
    <property type="match status" value="1"/>
</dbReference>
<dbReference type="GO" id="GO:0005524">
    <property type="term" value="F:ATP binding"/>
    <property type="evidence" value="ECO:0007669"/>
    <property type="project" value="UniProtKB-UniRule"/>
</dbReference>
<keyword evidence="4" id="KW-0808">Transferase</keyword>
<dbReference type="PROSITE" id="PS00107">
    <property type="entry name" value="PROTEIN_KINASE_ATP"/>
    <property type="match status" value="1"/>
</dbReference>
<evidence type="ECO:0000259" key="5">
    <source>
        <dbReference type="PROSITE" id="PS50011"/>
    </source>
</evidence>
<dbReference type="KEGG" id="scm:SCHCO_02563653"/>
<evidence type="ECO:0000256" key="1">
    <source>
        <dbReference type="ARBA" id="ARBA00022741"/>
    </source>
</evidence>
<dbReference type="InterPro" id="IPR017441">
    <property type="entry name" value="Protein_kinase_ATP_BS"/>
</dbReference>
<gene>
    <name evidence="6" type="ORF">SCHCODRAFT_51569</name>
</gene>
<evidence type="ECO:0000256" key="2">
    <source>
        <dbReference type="ARBA" id="ARBA00022840"/>
    </source>
</evidence>
<dbReference type="InterPro" id="IPR008271">
    <property type="entry name" value="Ser/Thr_kinase_AS"/>
</dbReference>
<dbReference type="Gene3D" id="1.10.510.10">
    <property type="entry name" value="Transferase(Phosphotransferase) domain 1"/>
    <property type="match status" value="1"/>
</dbReference>
<dbReference type="eggNOG" id="KOG0583">
    <property type="taxonomic scope" value="Eukaryota"/>
</dbReference>
<reference evidence="6 7" key="1">
    <citation type="journal article" date="2010" name="Nat. Biotechnol.">
        <title>Genome sequence of the model mushroom Schizophyllum commune.</title>
        <authorList>
            <person name="Ohm R.A."/>
            <person name="de Jong J.F."/>
            <person name="Lugones L.G."/>
            <person name="Aerts A."/>
            <person name="Kothe E."/>
            <person name="Stajich J.E."/>
            <person name="de Vries R.P."/>
            <person name="Record E."/>
            <person name="Levasseur A."/>
            <person name="Baker S.E."/>
            <person name="Bartholomew K.A."/>
            <person name="Coutinho P.M."/>
            <person name="Erdmann S."/>
            <person name="Fowler T.J."/>
            <person name="Gathman A.C."/>
            <person name="Lombard V."/>
            <person name="Henrissat B."/>
            <person name="Knabe N."/>
            <person name="Kuees U."/>
            <person name="Lilly W.W."/>
            <person name="Lindquist E."/>
            <person name="Lucas S."/>
            <person name="Magnuson J.K."/>
            <person name="Piumi F."/>
            <person name="Raudaskoski M."/>
            <person name="Salamov A."/>
            <person name="Schmutz J."/>
            <person name="Schwarze F.W.M.R."/>
            <person name="vanKuyk P.A."/>
            <person name="Horton J.S."/>
            <person name="Grigoriev I.V."/>
            <person name="Woesten H.A.B."/>
        </authorList>
    </citation>
    <scope>NUCLEOTIDE SEQUENCE [LARGE SCALE GENOMIC DNA]</scope>
    <source>
        <strain evidence="7">H4-8 / FGSC 9210</strain>
    </source>
</reference>
<dbReference type="OMA" id="GMTCKLA"/>
<dbReference type="Pfam" id="PF00069">
    <property type="entry name" value="Pkinase"/>
    <property type="match status" value="1"/>
</dbReference>
<dbReference type="SUPFAM" id="SSF56112">
    <property type="entry name" value="Protein kinase-like (PK-like)"/>
    <property type="match status" value="1"/>
</dbReference>
<keyword evidence="2 3" id="KW-0067">ATP-binding</keyword>
<dbReference type="PANTHER" id="PTHR24348">
    <property type="entry name" value="SERINE/THREONINE-PROTEIN KINASE UNC-51-RELATED"/>
    <property type="match status" value="1"/>
</dbReference>
<accession>D8PUH5</accession>
<dbReference type="VEuPathDB" id="FungiDB:SCHCODRAFT_02563653"/>
<dbReference type="InterPro" id="IPR045269">
    <property type="entry name" value="Atg1-like"/>
</dbReference>
<comment type="similarity">
    <text evidence="4">Belongs to the protein kinase superfamily.</text>
</comment>
<dbReference type="GO" id="GO:0005737">
    <property type="term" value="C:cytoplasm"/>
    <property type="evidence" value="ECO:0007669"/>
    <property type="project" value="TreeGrafter"/>
</dbReference>
<dbReference type="OrthoDB" id="541276at2759"/>
<dbReference type="InParanoid" id="D8PUH5"/>
<dbReference type="Proteomes" id="UP000007431">
    <property type="component" value="Unassembled WGS sequence"/>
</dbReference>
<dbReference type="InterPro" id="IPR000719">
    <property type="entry name" value="Prot_kinase_dom"/>
</dbReference>
<proteinExistence type="inferred from homology"/>
<evidence type="ECO:0000256" key="4">
    <source>
        <dbReference type="RuleBase" id="RU000304"/>
    </source>
</evidence>
<dbReference type="HOGENOM" id="CLU_000288_63_0_1"/>
<dbReference type="PROSITE" id="PS50011">
    <property type="entry name" value="PROTEIN_KINASE_DOM"/>
    <property type="match status" value="1"/>
</dbReference>
<dbReference type="PROSITE" id="PS00108">
    <property type="entry name" value="PROTEIN_KINASE_ST"/>
    <property type="match status" value="1"/>
</dbReference>
<protein>
    <recommendedName>
        <fullName evidence="5">Protein kinase domain-containing protein</fullName>
    </recommendedName>
</protein>
<feature type="non-terminal residue" evidence="6">
    <location>
        <position position="239"/>
    </location>
</feature>
<dbReference type="GO" id="GO:0010506">
    <property type="term" value="P:regulation of autophagy"/>
    <property type="evidence" value="ECO:0007669"/>
    <property type="project" value="InterPro"/>
</dbReference>
<feature type="domain" description="Protein kinase" evidence="5">
    <location>
        <begin position="21"/>
        <end position="239"/>
    </location>
</feature>